<accession>A0A3G7TRJ7</accession>
<dbReference type="RefSeq" id="WP_258257952.1">
    <property type="nucleotide sequence ID" value="NZ_CATKQL010000011.1"/>
</dbReference>
<protein>
    <recommendedName>
        <fullName evidence="3">Lipoprotein</fullName>
    </recommendedName>
</protein>
<gene>
    <name evidence="1" type="ORF">C4K04_3217</name>
</gene>
<evidence type="ECO:0000313" key="2">
    <source>
        <dbReference type="Proteomes" id="UP000268048"/>
    </source>
</evidence>
<dbReference type="PROSITE" id="PS51257">
    <property type="entry name" value="PROKAR_LIPOPROTEIN"/>
    <property type="match status" value="1"/>
</dbReference>
<evidence type="ECO:0000313" key="1">
    <source>
        <dbReference type="EMBL" id="AZE48889.1"/>
    </source>
</evidence>
<proteinExistence type="predicted"/>
<name>A0A3G7TRJ7_9PSED</name>
<dbReference type="EMBL" id="CP027753">
    <property type="protein sequence ID" value="AZE48889.1"/>
    <property type="molecule type" value="Genomic_DNA"/>
</dbReference>
<sequence>MFRRITWLIPLLAMLTLSGCIIFPHDGWHHRHYDGGPGYYYHR</sequence>
<dbReference type="Proteomes" id="UP000268048">
    <property type="component" value="Chromosome"/>
</dbReference>
<evidence type="ECO:0008006" key="3">
    <source>
        <dbReference type="Google" id="ProtNLM"/>
    </source>
</evidence>
<organism evidence="1 2">
    <name type="scientific">Pseudomonas chlororaphis</name>
    <dbReference type="NCBI Taxonomy" id="587753"/>
    <lineage>
        <taxon>Bacteria</taxon>
        <taxon>Pseudomonadati</taxon>
        <taxon>Pseudomonadota</taxon>
        <taxon>Gammaproteobacteria</taxon>
        <taxon>Pseudomonadales</taxon>
        <taxon>Pseudomonadaceae</taxon>
        <taxon>Pseudomonas</taxon>
    </lineage>
</organism>
<dbReference type="AlphaFoldDB" id="A0A3G7TRJ7"/>
<reference evidence="1 2" key="1">
    <citation type="submission" date="2018-03" db="EMBL/GenBank/DDBJ databases">
        <title>Diversity of phytobeneficial traits revealed by whole-genome analysis of worldwide-isolated phenazine-producing Pseudomonas spp.</title>
        <authorList>
            <person name="Biessy A."/>
            <person name="Novinscak A."/>
            <person name="Blom J."/>
            <person name="Leger G."/>
            <person name="Thomashow L.S."/>
            <person name="Cazorla F.M."/>
            <person name="Josic D."/>
            <person name="Filion M."/>
        </authorList>
    </citation>
    <scope>NUCLEOTIDE SEQUENCE [LARGE SCALE GENOMIC DNA]</scope>
    <source>
        <strain evidence="1 2">B25</strain>
    </source>
</reference>